<organism evidence="2 3">
    <name type="scientific">Neorickettsia risticii (strain Illinois)</name>
    <dbReference type="NCBI Taxonomy" id="434131"/>
    <lineage>
        <taxon>Bacteria</taxon>
        <taxon>Pseudomonadati</taxon>
        <taxon>Pseudomonadota</taxon>
        <taxon>Alphaproteobacteria</taxon>
        <taxon>Rickettsiales</taxon>
        <taxon>Anaplasmataceae</taxon>
        <taxon>Neorickettsia</taxon>
    </lineage>
</organism>
<dbReference type="KEGG" id="nri:NRI_0580"/>
<evidence type="ECO:0000256" key="1">
    <source>
        <dbReference type="SAM" id="MobiDB-lite"/>
    </source>
</evidence>
<dbReference type="EMBL" id="CP001431">
    <property type="protein sequence ID" value="ACT69567.1"/>
    <property type="molecule type" value="Genomic_DNA"/>
</dbReference>
<accession>C6V591</accession>
<keyword evidence="3" id="KW-1185">Reference proteome</keyword>
<evidence type="ECO:0000313" key="2">
    <source>
        <dbReference type="EMBL" id="ACT69567.1"/>
    </source>
</evidence>
<dbReference type="Proteomes" id="UP000001627">
    <property type="component" value="Chromosome"/>
</dbReference>
<reference evidence="2 3" key="1">
    <citation type="journal article" date="2009" name="Nucleic Acids Res.">
        <title>Analysis of complete genome sequence of Neorickettsia risticii: causative agent of Potomac horse fever.</title>
        <authorList>
            <person name="Lin M."/>
            <person name="Zhang C."/>
            <person name="Gibson K."/>
            <person name="Rikihisa Y."/>
        </authorList>
    </citation>
    <scope>NUCLEOTIDE SEQUENCE [LARGE SCALE GENOMIC DNA]</scope>
    <source>
        <strain evidence="2 3">Illinois</strain>
    </source>
</reference>
<dbReference type="HOGENOM" id="CLU_1037576_0_0_5"/>
<feature type="compositionally biased region" description="Polar residues" evidence="1">
    <location>
        <begin position="234"/>
        <end position="260"/>
    </location>
</feature>
<gene>
    <name evidence="2" type="ordered locus">NRI_0580</name>
</gene>
<proteinExistence type="predicted"/>
<protein>
    <submittedName>
        <fullName evidence="2">Uncharacterized protein</fullName>
    </submittedName>
</protein>
<name>C6V591_NEORI</name>
<sequence length="268" mass="28475">MVTAAKELVQRSQEGTGTARVLALGDVQQLYAGVINAAMKLEKSLRKSKPGCPLIPQQDAEEIRNIITQCCEQVGNAVNQLAPTLPKSGAALVSRMLGIHVQMLNSAMRSASNEDLKKVVTNAQETHRDITRIIYSGRLALAIDAELEADPRLDPGGNRTQRRHEICDSLQAVLASTTESVRNAIVTSRPEIFETPEADIGAPSTEKPGTSGSKIVKTQKAEPEETRGAAALPSPSTTLSAEGTSSMAEDLQGAQSQGTGTKPEAPQR</sequence>
<feature type="region of interest" description="Disordered" evidence="1">
    <location>
        <begin position="192"/>
        <end position="268"/>
    </location>
</feature>
<evidence type="ECO:0000313" key="3">
    <source>
        <dbReference type="Proteomes" id="UP000001627"/>
    </source>
</evidence>
<dbReference type="AlphaFoldDB" id="C6V591"/>